<dbReference type="Gene3D" id="3.30.70.270">
    <property type="match status" value="1"/>
</dbReference>
<proteinExistence type="inferred from homology"/>
<evidence type="ECO:0000256" key="3">
    <source>
        <dbReference type="ARBA" id="ARBA00022695"/>
    </source>
</evidence>
<keyword evidence="2" id="KW-0515">Mutator protein</keyword>
<keyword evidence="9" id="KW-1185">Reference proteome</keyword>
<dbReference type="RefSeq" id="WP_249304470.1">
    <property type="nucleotide sequence ID" value="NZ_JACRSW010000027.1"/>
</dbReference>
<dbReference type="PANTHER" id="PTHR11076:SF35">
    <property type="entry name" value="DNA REPAIR PROTEIN HOMOLOG YOBH"/>
    <property type="match status" value="1"/>
</dbReference>
<dbReference type="InterPro" id="IPR017961">
    <property type="entry name" value="DNA_pol_Y-fam_little_finger"/>
</dbReference>
<dbReference type="GO" id="GO:0008168">
    <property type="term" value="F:methyltransferase activity"/>
    <property type="evidence" value="ECO:0007669"/>
    <property type="project" value="UniProtKB-KW"/>
</dbReference>
<protein>
    <submittedName>
        <fullName evidence="8">DNA methylase</fullName>
    </submittedName>
</protein>
<dbReference type="InterPro" id="IPR050116">
    <property type="entry name" value="DNA_polymerase-Y"/>
</dbReference>
<keyword evidence="8" id="KW-0489">Methyltransferase</keyword>
<name>A0ABR7MUF6_9FIRM</name>
<keyword evidence="5" id="KW-0239">DNA-directed DNA polymerase</keyword>
<feature type="coiled-coil region" evidence="6">
    <location>
        <begin position="449"/>
        <end position="476"/>
    </location>
</feature>
<evidence type="ECO:0000259" key="7">
    <source>
        <dbReference type="PROSITE" id="PS50173"/>
    </source>
</evidence>
<dbReference type="GO" id="GO:0032259">
    <property type="term" value="P:methylation"/>
    <property type="evidence" value="ECO:0007669"/>
    <property type="project" value="UniProtKB-KW"/>
</dbReference>
<evidence type="ECO:0000256" key="2">
    <source>
        <dbReference type="ARBA" id="ARBA00022457"/>
    </source>
</evidence>
<dbReference type="SUPFAM" id="SSF56672">
    <property type="entry name" value="DNA/RNA polymerases"/>
    <property type="match status" value="1"/>
</dbReference>
<accession>A0ABR7MUF6</accession>
<feature type="domain" description="UmuC" evidence="7">
    <location>
        <begin position="14"/>
        <end position="242"/>
    </location>
</feature>
<evidence type="ECO:0000256" key="4">
    <source>
        <dbReference type="ARBA" id="ARBA00022763"/>
    </source>
</evidence>
<dbReference type="InterPro" id="IPR043128">
    <property type="entry name" value="Rev_trsase/Diguanyl_cyclase"/>
</dbReference>
<evidence type="ECO:0000256" key="1">
    <source>
        <dbReference type="ARBA" id="ARBA00010945"/>
    </source>
</evidence>
<dbReference type="Gene3D" id="1.10.150.20">
    <property type="entry name" value="5' to 3' exonuclease, C-terminal subdomain"/>
    <property type="match status" value="1"/>
</dbReference>
<dbReference type="InterPro" id="IPR001126">
    <property type="entry name" value="UmuC"/>
</dbReference>
<dbReference type="Proteomes" id="UP000637513">
    <property type="component" value="Unassembled WGS sequence"/>
</dbReference>
<keyword evidence="4" id="KW-0227">DNA damage</keyword>
<evidence type="ECO:0000313" key="9">
    <source>
        <dbReference type="Proteomes" id="UP000637513"/>
    </source>
</evidence>
<keyword evidence="6" id="KW-0175">Coiled coil</keyword>
<comment type="similarity">
    <text evidence="1">Belongs to the DNA polymerase type-Y family.</text>
</comment>
<keyword evidence="3" id="KW-0548">Nucleotidyltransferase</keyword>
<evidence type="ECO:0000313" key="8">
    <source>
        <dbReference type="EMBL" id="MBC8557368.1"/>
    </source>
</evidence>
<reference evidence="8 9" key="1">
    <citation type="submission" date="2020-08" db="EMBL/GenBank/DDBJ databases">
        <title>Genome public.</title>
        <authorList>
            <person name="Liu C."/>
            <person name="Sun Q."/>
        </authorList>
    </citation>
    <scope>NUCLEOTIDE SEQUENCE [LARGE SCALE GENOMIC DNA]</scope>
    <source>
        <strain evidence="8 9">BX3</strain>
    </source>
</reference>
<dbReference type="EMBL" id="JACRSW010000027">
    <property type="protein sequence ID" value="MBC8557368.1"/>
    <property type="molecule type" value="Genomic_DNA"/>
</dbReference>
<dbReference type="PANTHER" id="PTHR11076">
    <property type="entry name" value="DNA REPAIR POLYMERASE UMUC / TRANSFERASE FAMILY MEMBER"/>
    <property type="match status" value="1"/>
</dbReference>
<sequence>MEKAKIENAKEKIYIAIDLKSFYASVECVERGRDALTTNLVVADASRTEKTICLAVSPSLKEYGIPGRARLFEVVAKVKQVNAQRRNAIKEHSFTGSSDDSIALKKNKTLALDYIVAKPRMALYMQYSTRIYQIYLKYISEEDMHVYSVDEVFLDVTDYLKAYEMTARQLTQKIIQDIYDTTGITATAGIGSNLYLCKIAMDIMAKHEKPDENGVRIAKLDELTYRKNLWSHTPITDFWRVGRGYARKLERCGIFTMGDIARCSIGKDGDFYNEELLYKMFGVNAELLIDHAWGYEPCTIAEIKSYTPENNSLGSGQVLKSPYPYEKAKLIVREMTELLVLDLVEKRLATNQMVLTVGYDIENLKDKENAYQGEITTDRYGRKIPKHAHGTANLGLYTTSTQKIIAAVMELFDRIIDPTLFVRRVTLTANHVIAESKVQKEQEFEQLDLFSMLQEKEQNEKEKEQLEKERKMQEAIIELKHKFGKNAILKGMNLQEGGTTIERNGQIGGHKA</sequence>
<dbReference type="InterPro" id="IPR043502">
    <property type="entry name" value="DNA/RNA_pol_sf"/>
</dbReference>
<dbReference type="Pfam" id="PF11799">
    <property type="entry name" value="IMS_C"/>
    <property type="match status" value="1"/>
</dbReference>
<keyword evidence="5" id="KW-0808">Transferase</keyword>
<dbReference type="Pfam" id="PF00817">
    <property type="entry name" value="IMS"/>
    <property type="match status" value="1"/>
</dbReference>
<dbReference type="PROSITE" id="PS50173">
    <property type="entry name" value="UMUC"/>
    <property type="match status" value="1"/>
</dbReference>
<gene>
    <name evidence="8" type="ORF">H8700_06580</name>
</gene>
<evidence type="ECO:0000256" key="5">
    <source>
        <dbReference type="ARBA" id="ARBA00022932"/>
    </source>
</evidence>
<evidence type="ECO:0000256" key="6">
    <source>
        <dbReference type="SAM" id="Coils"/>
    </source>
</evidence>
<organism evidence="8 9">
    <name type="scientific">Jutongia hominis</name>
    <dbReference type="NCBI Taxonomy" id="2763664"/>
    <lineage>
        <taxon>Bacteria</taxon>
        <taxon>Bacillati</taxon>
        <taxon>Bacillota</taxon>
        <taxon>Clostridia</taxon>
        <taxon>Lachnospirales</taxon>
        <taxon>Lachnospiraceae</taxon>
        <taxon>Jutongia</taxon>
    </lineage>
</organism>
<comment type="caution">
    <text evidence="8">The sequence shown here is derived from an EMBL/GenBank/DDBJ whole genome shotgun (WGS) entry which is preliminary data.</text>
</comment>